<reference evidence="2" key="1">
    <citation type="submission" date="2022-04" db="EMBL/GenBank/DDBJ databases">
        <title>Whole genome sequence of Sphaerotilus sp. FB-5.</title>
        <authorList>
            <person name="Takeda M."/>
            <person name="Narihara S."/>
            <person name="Akimoto M."/>
            <person name="Akimoto R."/>
            <person name="Nishiyashiki S."/>
            <person name="Murakami T."/>
        </authorList>
    </citation>
    <scope>NUCLEOTIDE SEQUENCE</scope>
    <source>
        <strain evidence="2">FB-5</strain>
    </source>
</reference>
<accession>A0ABM7YIX2</accession>
<dbReference type="EMBL" id="AP025730">
    <property type="protein sequence ID" value="BDI04289.1"/>
    <property type="molecule type" value="Genomic_DNA"/>
</dbReference>
<gene>
    <name evidence="2" type="ORF">CATMQ487_12590</name>
</gene>
<keyword evidence="1" id="KW-1133">Transmembrane helix</keyword>
<proteinExistence type="predicted"/>
<protein>
    <submittedName>
        <fullName evidence="2">Uncharacterized protein</fullName>
    </submittedName>
</protein>
<keyword evidence="1" id="KW-0472">Membrane</keyword>
<sequence>MGFFDALNHLFNFLLPALGLAAIAAALSKGLWRRELAGVRWLALFQAAAVMNLVALVLGLLIQGRDGRMATYGLMLLACTAGLWWRGFGPGRRG</sequence>
<keyword evidence="1" id="KW-0812">Transmembrane</keyword>
<dbReference type="Proteomes" id="UP001057498">
    <property type="component" value="Chromosome"/>
</dbReference>
<evidence type="ECO:0000313" key="3">
    <source>
        <dbReference type="Proteomes" id="UP001057498"/>
    </source>
</evidence>
<organism evidence="2 3">
    <name type="scientific">Sphaerotilus microaerophilus</name>
    <dbReference type="NCBI Taxonomy" id="2914710"/>
    <lineage>
        <taxon>Bacteria</taxon>
        <taxon>Pseudomonadati</taxon>
        <taxon>Pseudomonadota</taxon>
        <taxon>Betaproteobacteria</taxon>
        <taxon>Burkholderiales</taxon>
        <taxon>Sphaerotilaceae</taxon>
        <taxon>Sphaerotilus</taxon>
    </lineage>
</organism>
<keyword evidence="3" id="KW-1185">Reference proteome</keyword>
<feature type="transmembrane region" description="Helical" evidence="1">
    <location>
        <begin position="69"/>
        <end position="88"/>
    </location>
</feature>
<feature type="transmembrane region" description="Helical" evidence="1">
    <location>
        <begin position="39"/>
        <end position="63"/>
    </location>
</feature>
<name>A0ABM7YIX2_9BURK</name>
<dbReference type="RefSeq" id="WP_251972425.1">
    <property type="nucleotide sequence ID" value="NZ_AP025730.1"/>
</dbReference>
<evidence type="ECO:0000313" key="2">
    <source>
        <dbReference type="EMBL" id="BDI04289.1"/>
    </source>
</evidence>
<evidence type="ECO:0000256" key="1">
    <source>
        <dbReference type="SAM" id="Phobius"/>
    </source>
</evidence>
<feature type="transmembrane region" description="Helical" evidence="1">
    <location>
        <begin position="6"/>
        <end position="27"/>
    </location>
</feature>